<evidence type="ECO:0000313" key="2">
    <source>
        <dbReference type="EMBL" id="KAJ8540126.1"/>
    </source>
</evidence>
<accession>A0A9Q1LM05</accession>
<evidence type="ECO:0000313" key="3">
    <source>
        <dbReference type="Proteomes" id="UP001152561"/>
    </source>
</evidence>
<dbReference type="AlphaFoldDB" id="A0A9Q1LM05"/>
<keyword evidence="3" id="KW-1185">Reference proteome</keyword>
<dbReference type="EMBL" id="JAJAGQ010000016">
    <property type="protein sequence ID" value="KAJ8540126.1"/>
    <property type="molecule type" value="Genomic_DNA"/>
</dbReference>
<name>A0A9Q1LM05_9SOLA</name>
<sequence length="113" mass="12787">MELTKMIKGFVILTFLMAAIVICSHQLVVEKNVATYSKSRPSLSSNCSDSNKEKIKKCMTKATFIDKCCPLFKRTIGTNCKCYRYAEDLDNQSLITLESYCDVNNPCKQVKVI</sequence>
<protein>
    <submittedName>
        <fullName evidence="2">Uncharacterized protein</fullName>
    </submittedName>
</protein>
<organism evidence="2 3">
    <name type="scientific">Anisodus acutangulus</name>
    <dbReference type="NCBI Taxonomy" id="402998"/>
    <lineage>
        <taxon>Eukaryota</taxon>
        <taxon>Viridiplantae</taxon>
        <taxon>Streptophyta</taxon>
        <taxon>Embryophyta</taxon>
        <taxon>Tracheophyta</taxon>
        <taxon>Spermatophyta</taxon>
        <taxon>Magnoliopsida</taxon>
        <taxon>eudicotyledons</taxon>
        <taxon>Gunneridae</taxon>
        <taxon>Pentapetalae</taxon>
        <taxon>asterids</taxon>
        <taxon>lamiids</taxon>
        <taxon>Solanales</taxon>
        <taxon>Solanaceae</taxon>
        <taxon>Solanoideae</taxon>
        <taxon>Hyoscyameae</taxon>
        <taxon>Anisodus</taxon>
    </lineage>
</organism>
<gene>
    <name evidence="2" type="ORF">K7X08_026515</name>
</gene>
<dbReference type="OrthoDB" id="1258462at2759"/>
<dbReference type="Proteomes" id="UP001152561">
    <property type="component" value="Unassembled WGS sequence"/>
</dbReference>
<proteinExistence type="predicted"/>
<feature type="signal peptide" evidence="1">
    <location>
        <begin position="1"/>
        <end position="24"/>
    </location>
</feature>
<reference evidence="3" key="1">
    <citation type="journal article" date="2023" name="Proc. Natl. Acad. Sci. U.S.A.">
        <title>Genomic and structural basis for evolution of tropane alkaloid biosynthesis.</title>
        <authorList>
            <person name="Wanga Y.-J."/>
            <person name="Taina T."/>
            <person name="Yua J.-Y."/>
            <person name="Lia J."/>
            <person name="Xua B."/>
            <person name="Chenc J."/>
            <person name="D'Auriad J.C."/>
            <person name="Huanga J.-P."/>
            <person name="Huanga S.-X."/>
        </authorList>
    </citation>
    <scope>NUCLEOTIDE SEQUENCE [LARGE SCALE GENOMIC DNA]</scope>
    <source>
        <strain evidence="3">cv. KIB-2019</strain>
    </source>
</reference>
<comment type="caution">
    <text evidence="2">The sequence shown here is derived from an EMBL/GenBank/DDBJ whole genome shotgun (WGS) entry which is preliminary data.</text>
</comment>
<keyword evidence="1" id="KW-0732">Signal</keyword>
<feature type="chain" id="PRO_5040186764" evidence="1">
    <location>
        <begin position="25"/>
        <end position="113"/>
    </location>
</feature>
<evidence type="ECO:0000256" key="1">
    <source>
        <dbReference type="SAM" id="SignalP"/>
    </source>
</evidence>